<sequence>MATSTLGLGLALPITSLALPAFATYYSLLSYRVTATRVATDVFIGTKPDPKAKGLDPLTIAIRSHGNFNEYVPLALTLTAIAELNGANPTVIATALGSLFVIRVGHVELGLRGANALGRGRIIGFLGTLAYLVGMSGYAAWLARGYLGFD</sequence>
<comment type="subcellular location">
    <subcellularLocation>
        <location evidence="1">Membrane</location>
    </subcellularLocation>
</comment>
<dbReference type="SUPFAM" id="SSF161084">
    <property type="entry name" value="MAPEG domain-like"/>
    <property type="match status" value="1"/>
</dbReference>
<evidence type="ECO:0000256" key="5">
    <source>
        <dbReference type="SAM" id="Phobius"/>
    </source>
</evidence>
<keyword evidence="3 5" id="KW-1133">Transmembrane helix</keyword>
<dbReference type="Proteomes" id="UP000024837">
    <property type="component" value="Unassembled WGS sequence"/>
</dbReference>
<gene>
    <name evidence="6" type="ORF">DRE_01561</name>
</gene>
<dbReference type="PANTHER" id="PTHR35814:SF1">
    <property type="entry name" value="GLUTATHIONE S-TRANSFERASE-RELATED"/>
    <property type="match status" value="1"/>
</dbReference>
<dbReference type="Gene3D" id="1.20.120.550">
    <property type="entry name" value="Membrane associated eicosanoid/glutathione metabolism-like domain"/>
    <property type="match status" value="1"/>
</dbReference>
<dbReference type="GO" id="GO:0016020">
    <property type="term" value="C:membrane"/>
    <property type="evidence" value="ECO:0007669"/>
    <property type="project" value="UniProtKB-SubCell"/>
</dbReference>
<evidence type="ECO:0000256" key="2">
    <source>
        <dbReference type="ARBA" id="ARBA00022692"/>
    </source>
</evidence>
<keyword evidence="2 5" id="KW-0812">Transmembrane</keyword>
<accession>W7HKY1</accession>
<dbReference type="EMBL" id="KI966457">
    <property type="protein sequence ID" value="EWC43674.1"/>
    <property type="molecule type" value="Genomic_DNA"/>
</dbReference>
<reference evidence="6 7" key="1">
    <citation type="submission" date="2013-05" db="EMBL/GenBank/DDBJ databases">
        <title>Drechslerella stenobrocha genome reveals carnivorous origination and mechanical trapping mechanism of predatory fungi.</title>
        <authorList>
            <person name="Liu X."/>
            <person name="Zhang W."/>
            <person name="Liu K."/>
        </authorList>
    </citation>
    <scope>NUCLEOTIDE SEQUENCE [LARGE SCALE GENOMIC DNA]</scope>
    <source>
        <strain evidence="6 7">248</strain>
    </source>
</reference>
<keyword evidence="4 5" id="KW-0472">Membrane</keyword>
<keyword evidence="7" id="KW-1185">Reference proteome</keyword>
<protein>
    <submittedName>
        <fullName evidence="6">Uncharacterized protein</fullName>
    </submittedName>
</protein>
<name>W7HKY1_9PEZI</name>
<dbReference type="InterPro" id="IPR001129">
    <property type="entry name" value="Membr-assoc_MAPEG"/>
</dbReference>
<evidence type="ECO:0000313" key="7">
    <source>
        <dbReference type="Proteomes" id="UP000024837"/>
    </source>
</evidence>
<proteinExistence type="predicted"/>
<feature type="transmembrane region" description="Helical" evidence="5">
    <location>
        <begin position="123"/>
        <end position="143"/>
    </location>
</feature>
<dbReference type="Pfam" id="PF01124">
    <property type="entry name" value="MAPEG"/>
    <property type="match status" value="1"/>
</dbReference>
<organism evidence="6 7">
    <name type="scientific">Drechslerella stenobrocha 248</name>
    <dbReference type="NCBI Taxonomy" id="1043628"/>
    <lineage>
        <taxon>Eukaryota</taxon>
        <taxon>Fungi</taxon>
        <taxon>Dikarya</taxon>
        <taxon>Ascomycota</taxon>
        <taxon>Pezizomycotina</taxon>
        <taxon>Orbiliomycetes</taxon>
        <taxon>Orbiliales</taxon>
        <taxon>Orbiliaceae</taxon>
        <taxon>Drechslerella</taxon>
    </lineage>
</organism>
<dbReference type="OrthoDB" id="19091at2759"/>
<evidence type="ECO:0000313" key="6">
    <source>
        <dbReference type="EMBL" id="EWC43674.1"/>
    </source>
</evidence>
<dbReference type="PANTHER" id="PTHR35814">
    <property type="match status" value="1"/>
</dbReference>
<dbReference type="AlphaFoldDB" id="W7HKY1"/>
<evidence type="ECO:0000256" key="3">
    <source>
        <dbReference type="ARBA" id="ARBA00022989"/>
    </source>
</evidence>
<dbReference type="InterPro" id="IPR023352">
    <property type="entry name" value="MAPEG-like_dom_sf"/>
</dbReference>
<dbReference type="HOGENOM" id="CLU_134926_0_0_1"/>
<evidence type="ECO:0000256" key="1">
    <source>
        <dbReference type="ARBA" id="ARBA00004370"/>
    </source>
</evidence>
<evidence type="ECO:0000256" key="4">
    <source>
        <dbReference type="ARBA" id="ARBA00023136"/>
    </source>
</evidence>